<dbReference type="SUPFAM" id="SSF51735">
    <property type="entry name" value="NAD(P)-binding Rossmann-fold domains"/>
    <property type="match status" value="1"/>
</dbReference>
<dbReference type="PANTHER" id="PTHR14097">
    <property type="entry name" value="OXIDOREDUCTASE HTATIP2"/>
    <property type="match status" value="1"/>
</dbReference>
<reference evidence="3" key="1">
    <citation type="journal article" date="2019" name="Int. J. Syst. Evol. Microbiol.">
        <title>The Global Catalogue of Microorganisms (GCM) 10K type strain sequencing project: providing services to taxonomists for standard genome sequencing and annotation.</title>
        <authorList>
            <consortium name="The Broad Institute Genomics Platform"/>
            <consortium name="The Broad Institute Genome Sequencing Center for Infectious Disease"/>
            <person name="Wu L."/>
            <person name="Ma J."/>
        </authorList>
    </citation>
    <scope>NUCLEOTIDE SEQUENCE [LARGE SCALE GENOMIC DNA]</scope>
    <source>
        <strain evidence="3">JCM 17705</strain>
    </source>
</reference>
<comment type="caution">
    <text evidence="2">The sequence shown here is derived from an EMBL/GenBank/DDBJ whole genome shotgun (WGS) entry which is preliminary data.</text>
</comment>
<dbReference type="Pfam" id="PF13460">
    <property type="entry name" value="NAD_binding_10"/>
    <property type="match status" value="1"/>
</dbReference>
<proteinExistence type="predicted"/>
<dbReference type="PANTHER" id="PTHR14097:SF7">
    <property type="entry name" value="OXIDOREDUCTASE HTATIP2"/>
    <property type="match status" value="1"/>
</dbReference>
<dbReference type="Proteomes" id="UP001500582">
    <property type="component" value="Unassembled WGS sequence"/>
</dbReference>
<protein>
    <submittedName>
        <fullName evidence="2">Oxidoreductase</fullName>
    </submittedName>
</protein>
<evidence type="ECO:0000259" key="1">
    <source>
        <dbReference type="Pfam" id="PF13460"/>
    </source>
</evidence>
<evidence type="ECO:0000313" key="2">
    <source>
        <dbReference type="EMBL" id="GAA4337689.1"/>
    </source>
</evidence>
<name>A0ABP8HDP1_9SPHI</name>
<evidence type="ECO:0000313" key="3">
    <source>
        <dbReference type="Proteomes" id="UP001500582"/>
    </source>
</evidence>
<feature type="domain" description="NAD(P)-binding" evidence="1">
    <location>
        <begin position="9"/>
        <end position="127"/>
    </location>
</feature>
<dbReference type="RefSeq" id="WP_345213673.1">
    <property type="nucleotide sequence ID" value="NZ_BAABFT010000019.1"/>
</dbReference>
<gene>
    <name evidence="2" type="ORF">GCM10023149_47260</name>
</gene>
<organism evidence="2 3">
    <name type="scientific">Mucilaginibacter gynuensis</name>
    <dbReference type="NCBI Taxonomy" id="1302236"/>
    <lineage>
        <taxon>Bacteria</taxon>
        <taxon>Pseudomonadati</taxon>
        <taxon>Bacteroidota</taxon>
        <taxon>Sphingobacteriia</taxon>
        <taxon>Sphingobacteriales</taxon>
        <taxon>Sphingobacteriaceae</taxon>
        <taxon>Mucilaginibacter</taxon>
    </lineage>
</organism>
<dbReference type="InterPro" id="IPR016040">
    <property type="entry name" value="NAD(P)-bd_dom"/>
</dbReference>
<keyword evidence="3" id="KW-1185">Reference proteome</keyword>
<sequence>MAYKAIIAGASGLIGSYLLNLLLQHADYDEVVILVRKELPVQHKKLLQVVVDYDDLSAHKQLITGHVVFCCLGTTKAKTPDESEYRKIDHDYPLLLAQLAANNGVKHYHLVSAIGADSKSGNFYLKTKGEAEEGIFKTNIASRHIYQPSLLTGDRKEPRLAEKIFTVLMKVFNPLLIGGLKKYRSILALTVAQAMVNQSLNNEEGVFIHPSDKIKQLA</sequence>
<dbReference type="InterPro" id="IPR036291">
    <property type="entry name" value="NAD(P)-bd_dom_sf"/>
</dbReference>
<accession>A0ABP8HDP1</accession>
<dbReference type="Gene3D" id="3.40.50.720">
    <property type="entry name" value="NAD(P)-binding Rossmann-like Domain"/>
    <property type="match status" value="1"/>
</dbReference>
<dbReference type="EMBL" id="BAABFT010000019">
    <property type="protein sequence ID" value="GAA4337689.1"/>
    <property type="molecule type" value="Genomic_DNA"/>
</dbReference>